<dbReference type="InterPro" id="IPR017441">
    <property type="entry name" value="Protein_kinase_ATP_BS"/>
</dbReference>
<evidence type="ECO:0000256" key="4">
    <source>
        <dbReference type="ARBA" id="ARBA00023002"/>
    </source>
</evidence>
<evidence type="ECO:0000313" key="9">
    <source>
        <dbReference type="EMBL" id="KAL2835935.1"/>
    </source>
</evidence>
<dbReference type="PROSITE" id="PS00107">
    <property type="entry name" value="PROTEIN_KINASE_ATP"/>
    <property type="match status" value="1"/>
</dbReference>
<dbReference type="InterPro" id="IPR006094">
    <property type="entry name" value="Oxid_FAD_bind_N"/>
</dbReference>
<keyword evidence="2" id="KW-0285">Flavoprotein</keyword>
<proteinExistence type="predicted"/>
<keyword evidence="5" id="KW-0547">Nucleotide-binding</keyword>
<dbReference type="SUPFAM" id="SSF55103">
    <property type="entry name" value="FAD-linked oxidases, C-terminal domain"/>
    <property type="match status" value="1"/>
</dbReference>
<dbReference type="Pfam" id="PF02913">
    <property type="entry name" value="FAD-oxidase_C"/>
    <property type="match status" value="1"/>
</dbReference>
<dbReference type="InterPro" id="IPR004113">
    <property type="entry name" value="FAD-bd_oxidored_4_C"/>
</dbReference>
<evidence type="ECO:0000259" key="7">
    <source>
        <dbReference type="PROSITE" id="PS50011"/>
    </source>
</evidence>
<feature type="binding site" evidence="5">
    <location>
        <position position="621"/>
    </location>
    <ligand>
        <name>ATP</name>
        <dbReference type="ChEBI" id="CHEBI:30616"/>
    </ligand>
</feature>
<dbReference type="PROSITE" id="PS50011">
    <property type="entry name" value="PROTEIN_KINASE_DOM"/>
    <property type="match status" value="1"/>
</dbReference>
<gene>
    <name evidence="9" type="ORF">BJY01DRAFT_238496</name>
</gene>
<dbReference type="InterPro" id="IPR051264">
    <property type="entry name" value="FAD-oxidored/transferase_4"/>
</dbReference>
<evidence type="ECO:0000259" key="8">
    <source>
        <dbReference type="PROSITE" id="PS51387"/>
    </source>
</evidence>
<keyword evidence="3" id="KW-0274">FAD</keyword>
<dbReference type="CDD" id="cd06609">
    <property type="entry name" value="STKc_MST3_like"/>
    <property type="match status" value="1"/>
</dbReference>
<dbReference type="InterPro" id="IPR000719">
    <property type="entry name" value="Prot_kinase_dom"/>
</dbReference>
<dbReference type="InterPro" id="IPR036318">
    <property type="entry name" value="FAD-bd_PCMH-like_sf"/>
</dbReference>
<dbReference type="InterPro" id="IPR016166">
    <property type="entry name" value="FAD-bd_PCMH"/>
</dbReference>
<dbReference type="SUPFAM" id="SSF56112">
    <property type="entry name" value="Protein kinase-like (PK-like)"/>
    <property type="match status" value="1"/>
</dbReference>
<dbReference type="InterPro" id="IPR016167">
    <property type="entry name" value="FAD-bd_PCMH_sub1"/>
</dbReference>
<evidence type="ECO:0000256" key="6">
    <source>
        <dbReference type="SAM" id="MobiDB-lite"/>
    </source>
</evidence>
<comment type="cofactor">
    <cofactor evidence="1">
        <name>FAD</name>
        <dbReference type="ChEBI" id="CHEBI:57692"/>
    </cofactor>
</comment>
<sequence length="1162" mass="128900">MSGTRNFAVALRRARLPKPRIAGRTIVSQIPAVTVTRNFSQAPALRATKEVKYTSDAYPSLKRDPNFGEITAEDVKYFKDLLGAESAVIDGVTADATDDIEPFNGDWMRKYRGRTKLVLKPQSKEEVSEILKYCNGKKLAVVPQGGNTGLVGGSVPVFDEIVINTSRMNKIRSFDEASGVLVVDAGVILEVADQYLAERHHLFPLDLGAKGSCHIGGNVATNAGGLRLLRYGSLHGTVLGVEAVLPDGTIFDGMSTLRKNNTGYDLKQLFIGSEGTIGIITGVSIICPPRPKAVNVAYFGLESYDQVRQAFGEAKKQLSEILSAFELMDGRSQKLVHESTGSKYPLEGEYPFYCLVETSGSNAEHDMEKLENFLESIMSEGIVADGVLAQDETQFQSIWRWREGITESLSHLGGTYKYDVSIPLPELYQLVDDCRERLTKLGFVGDDDSFPVRAVVGYGHMGDSNLHLNIAVRQYNKEVEAAIEPWVYEWIQKRSGSISAEHGLGVAKKEFIGYSQNDTNLKLMKQLKDLYDPIPWLPCATGCVVSPWIHGNRNRYLLGRSDEGSCWAGISCELRTSVGMSRAMADDMASQYQMMEELGSGSFGTVYKAIDKTTGEIVAIKHIDLESSEDDIQEIQQEISVLATCASPYVTQYYASFLRGHKLWIVMEYLGGGSCLDLLLQGLDYLHSEGKIHRDVKAANVLLSHTGKVKLGDFGVAAQLTNIKSQRNTFVGTPFWMAPEVIQQAGYDYKADIWSLGISAMEMINGEPPHASTHPMKVLFLIPKEPAPRLHGDRYSNAFKDFIAQCLTKDPERRPSAKDLLRHKFIRNAGKTEALQELVQRKQDWDAGRGVSRNVKYYAESLNTITHLKDDDGWVFDTVKAPTMVIREDSDDSENGSIIHDPLYDESAEMVENLRISSPPNNHRQRQNNTAVRRVPAPDRSPSLRRPKRQSSGMKQPLGVDLTFGNSPSTVRQFRRVSDKAPTEDSYLSQQLAGTDENASPKSVYSETNSKEAQLGRQAYSKAVGHACQEVLGTTADQEKREAISRLAEAFSDLEMVDPEGLYHILKTTNEKLLGDSKLSTLVPQAPPPESPQRPRLVLAQNNPHLKSHKRRQSAAMIEPNLQPQQANLPGQPVAGMEHIKQLSDVLYQRWSEGLRNRWPGV</sequence>
<feature type="compositionally biased region" description="Polar residues" evidence="6">
    <location>
        <begin position="986"/>
        <end position="1011"/>
    </location>
</feature>
<evidence type="ECO:0000256" key="2">
    <source>
        <dbReference type="ARBA" id="ARBA00022630"/>
    </source>
</evidence>
<protein>
    <submittedName>
        <fullName evidence="9">Pkinase-domain-containing protein</fullName>
    </submittedName>
</protein>
<dbReference type="PROSITE" id="PS51387">
    <property type="entry name" value="FAD_PCMH"/>
    <property type="match status" value="1"/>
</dbReference>
<dbReference type="Gene3D" id="3.30.465.10">
    <property type="match status" value="1"/>
</dbReference>
<dbReference type="PANTHER" id="PTHR43716:SF1">
    <property type="entry name" value="D-2-HYDROXYGLUTARATE DEHYDROGENASE, MITOCHONDRIAL"/>
    <property type="match status" value="1"/>
</dbReference>
<dbReference type="SUPFAM" id="SSF56176">
    <property type="entry name" value="FAD-binding/transporter-associated domain-like"/>
    <property type="match status" value="1"/>
</dbReference>
<evidence type="ECO:0000256" key="5">
    <source>
        <dbReference type="PROSITE-ProRule" id="PRU10141"/>
    </source>
</evidence>
<dbReference type="InterPro" id="IPR011009">
    <property type="entry name" value="Kinase-like_dom_sf"/>
</dbReference>
<dbReference type="Gene3D" id="3.30.70.2190">
    <property type="match status" value="1"/>
</dbReference>
<dbReference type="Proteomes" id="UP001610446">
    <property type="component" value="Unassembled WGS sequence"/>
</dbReference>
<dbReference type="SMART" id="SM00220">
    <property type="entry name" value="S_TKc"/>
    <property type="match status" value="1"/>
</dbReference>
<dbReference type="InterPro" id="IPR016169">
    <property type="entry name" value="FAD-bd_PCMH_sub2"/>
</dbReference>
<dbReference type="EMBL" id="JBFXLU010000189">
    <property type="protein sequence ID" value="KAL2835935.1"/>
    <property type="molecule type" value="Genomic_DNA"/>
</dbReference>
<organism evidence="9 10">
    <name type="scientific">Aspergillus pseudoustus</name>
    <dbReference type="NCBI Taxonomy" id="1810923"/>
    <lineage>
        <taxon>Eukaryota</taxon>
        <taxon>Fungi</taxon>
        <taxon>Dikarya</taxon>
        <taxon>Ascomycota</taxon>
        <taxon>Pezizomycotina</taxon>
        <taxon>Eurotiomycetes</taxon>
        <taxon>Eurotiomycetidae</taxon>
        <taxon>Eurotiales</taxon>
        <taxon>Aspergillaceae</taxon>
        <taxon>Aspergillus</taxon>
        <taxon>Aspergillus subgen. Nidulantes</taxon>
    </lineage>
</organism>
<evidence type="ECO:0000256" key="1">
    <source>
        <dbReference type="ARBA" id="ARBA00001974"/>
    </source>
</evidence>
<dbReference type="Gene3D" id="3.30.200.20">
    <property type="entry name" value="Phosphorylase Kinase, domain 1"/>
    <property type="match status" value="1"/>
</dbReference>
<dbReference type="Gene3D" id="1.10.510.10">
    <property type="entry name" value="Transferase(Phosphotransferase) domain 1"/>
    <property type="match status" value="1"/>
</dbReference>
<keyword evidence="4" id="KW-0560">Oxidoreductase</keyword>
<reference evidence="9 10" key="1">
    <citation type="submission" date="2024-07" db="EMBL/GenBank/DDBJ databases">
        <title>Section-level genome sequencing and comparative genomics of Aspergillus sections Usti and Cavernicolus.</title>
        <authorList>
            <consortium name="Lawrence Berkeley National Laboratory"/>
            <person name="Nybo J.L."/>
            <person name="Vesth T.C."/>
            <person name="Theobald S."/>
            <person name="Frisvad J.C."/>
            <person name="Larsen T.O."/>
            <person name="Kjaerboelling I."/>
            <person name="Rothschild-Mancinelli K."/>
            <person name="Lyhne E.K."/>
            <person name="Kogle M.E."/>
            <person name="Barry K."/>
            <person name="Clum A."/>
            <person name="Na H."/>
            <person name="Ledsgaard L."/>
            <person name="Lin J."/>
            <person name="Lipzen A."/>
            <person name="Kuo A."/>
            <person name="Riley R."/>
            <person name="Mondo S."/>
            <person name="Labutti K."/>
            <person name="Haridas S."/>
            <person name="Pangalinan J."/>
            <person name="Salamov A.A."/>
            <person name="Simmons B.A."/>
            <person name="Magnuson J.K."/>
            <person name="Chen J."/>
            <person name="Drula E."/>
            <person name="Henrissat B."/>
            <person name="Wiebenga A."/>
            <person name="Lubbers R.J."/>
            <person name="Gomes A.C."/>
            <person name="Makela M.R."/>
            <person name="Stajich J."/>
            <person name="Grigoriev I.V."/>
            <person name="Mortensen U.H."/>
            <person name="De Vries R.P."/>
            <person name="Baker S.E."/>
            <person name="Andersen M.R."/>
        </authorList>
    </citation>
    <scope>NUCLEOTIDE SEQUENCE [LARGE SCALE GENOMIC DNA]</scope>
    <source>
        <strain evidence="9 10">CBS 123904</strain>
    </source>
</reference>
<name>A0ABR4J7E4_9EURO</name>
<evidence type="ECO:0000256" key="3">
    <source>
        <dbReference type="ARBA" id="ARBA00022827"/>
    </source>
</evidence>
<comment type="caution">
    <text evidence="9">The sequence shown here is derived from an EMBL/GenBank/DDBJ whole genome shotgun (WGS) entry which is preliminary data.</text>
</comment>
<keyword evidence="10" id="KW-1185">Reference proteome</keyword>
<feature type="domain" description="FAD-binding PCMH-type" evidence="8">
    <location>
        <begin position="111"/>
        <end position="290"/>
    </location>
</feature>
<dbReference type="PANTHER" id="PTHR43716">
    <property type="entry name" value="D-2-HYDROXYGLUTARATE DEHYDROGENASE, MITOCHONDRIAL"/>
    <property type="match status" value="1"/>
</dbReference>
<feature type="domain" description="Protein kinase" evidence="7">
    <location>
        <begin position="592"/>
        <end position="826"/>
    </location>
</feature>
<accession>A0ABR4J7E4</accession>
<dbReference type="Gene3D" id="3.30.70.2740">
    <property type="match status" value="1"/>
</dbReference>
<dbReference type="InterPro" id="IPR016164">
    <property type="entry name" value="FAD-linked_Oxase-like_C"/>
</dbReference>
<dbReference type="Pfam" id="PF01565">
    <property type="entry name" value="FAD_binding_4"/>
    <property type="match status" value="1"/>
</dbReference>
<dbReference type="Gene3D" id="3.30.43.10">
    <property type="entry name" value="Uridine Diphospho-n-acetylenolpyruvylglucosamine Reductase, domain 2"/>
    <property type="match status" value="1"/>
</dbReference>
<dbReference type="Pfam" id="PF00069">
    <property type="entry name" value="Pkinase"/>
    <property type="match status" value="1"/>
</dbReference>
<feature type="region of interest" description="Disordered" evidence="6">
    <location>
        <begin position="916"/>
        <end position="1011"/>
    </location>
</feature>
<feature type="compositionally biased region" description="Polar residues" evidence="6">
    <location>
        <begin position="916"/>
        <end position="931"/>
    </location>
</feature>
<evidence type="ECO:0000313" key="10">
    <source>
        <dbReference type="Proteomes" id="UP001610446"/>
    </source>
</evidence>
<keyword evidence="5" id="KW-0067">ATP-binding</keyword>